<accession>A0A0E9QSQ0</accession>
<protein>
    <submittedName>
        <fullName evidence="1">Uncharacterized protein</fullName>
    </submittedName>
</protein>
<proteinExistence type="predicted"/>
<reference evidence="1" key="1">
    <citation type="submission" date="2014-11" db="EMBL/GenBank/DDBJ databases">
        <authorList>
            <person name="Amaro Gonzalez C."/>
        </authorList>
    </citation>
    <scope>NUCLEOTIDE SEQUENCE</scope>
</reference>
<dbReference type="EMBL" id="GBXM01089429">
    <property type="protein sequence ID" value="JAH19148.1"/>
    <property type="molecule type" value="Transcribed_RNA"/>
</dbReference>
<sequence length="17" mass="1961">MLCSVRLCLLNFLMPHA</sequence>
<reference evidence="1" key="2">
    <citation type="journal article" date="2015" name="Fish Shellfish Immunol.">
        <title>Early steps in the European eel (Anguilla anguilla)-Vibrio vulnificus interaction in the gills: Role of the RtxA13 toxin.</title>
        <authorList>
            <person name="Callol A."/>
            <person name="Pajuelo D."/>
            <person name="Ebbesson L."/>
            <person name="Teles M."/>
            <person name="MacKenzie S."/>
            <person name="Amaro C."/>
        </authorList>
    </citation>
    <scope>NUCLEOTIDE SEQUENCE</scope>
</reference>
<evidence type="ECO:0000313" key="1">
    <source>
        <dbReference type="EMBL" id="JAH19148.1"/>
    </source>
</evidence>
<organism evidence="1">
    <name type="scientific">Anguilla anguilla</name>
    <name type="common">European freshwater eel</name>
    <name type="synonym">Muraena anguilla</name>
    <dbReference type="NCBI Taxonomy" id="7936"/>
    <lineage>
        <taxon>Eukaryota</taxon>
        <taxon>Metazoa</taxon>
        <taxon>Chordata</taxon>
        <taxon>Craniata</taxon>
        <taxon>Vertebrata</taxon>
        <taxon>Euteleostomi</taxon>
        <taxon>Actinopterygii</taxon>
        <taxon>Neopterygii</taxon>
        <taxon>Teleostei</taxon>
        <taxon>Anguilliformes</taxon>
        <taxon>Anguillidae</taxon>
        <taxon>Anguilla</taxon>
    </lineage>
</organism>
<dbReference type="AlphaFoldDB" id="A0A0E9QSQ0"/>
<name>A0A0E9QSQ0_ANGAN</name>